<dbReference type="PANTHER" id="PTHR46057:SF9">
    <property type="entry name" value="FCS-LIKE ZINC FINGER 1"/>
    <property type="match status" value="1"/>
</dbReference>
<reference evidence="7 8" key="1">
    <citation type="journal article" date="2014" name="Genome Biol.">
        <title>Transcriptome and methylome profiling reveals relics of genome dominance in the mesopolyploid Brassica oleracea.</title>
        <authorList>
            <person name="Parkin I.A."/>
            <person name="Koh C."/>
            <person name="Tang H."/>
            <person name="Robinson S.J."/>
            <person name="Kagale S."/>
            <person name="Clarke W.E."/>
            <person name="Town C.D."/>
            <person name="Nixon J."/>
            <person name="Krishnakumar V."/>
            <person name="Bidwell S.L."/>
            <person name="Denoeud F."/>
            <person name="Belcram H."/>
            <person name="Links M.G."/>
            <person name="Just J."/>
            <person name="Clarke C."/>
            <person name="Bender T."/>
            <person name="Huebert T."/>
            <person name="Mason A.S."/>
            <person name="Pires J.C."/>
            <person name="Barker G."/>
            <person name="Moore J."/>
            <person name="Walley P.G."/>
            <person name="Manoli S."/>
            <person name="Batley J."/>
            <person name="Edwards D."/>
            <person name="Nelson M.N."/>
            <person name="Wang X."/>
            <person name="Paterson A.H."/>
            <person name="King G."/>
            <person name="Bancroft I."/>
            <person name="Chalhoub B."/>
            <person name="Sharpe A.G."/>
        </authorList>
    </citation>
    <scope>NUCLEOTIDE SEQUENCE</scope>
    <source>
        <strain evidence="7 8">cv. TO1000</strain>
    </source>
</reference>
<evidence type="ECO:0000259" key="6">
    <source>
        <dbReference type="PROSITE" id="PS51795"/>
    </source>
</evidence>
<feature type="region of interest" description="Disordered" evidence="5">
    <location>
        <begin position="187"/>
        <end position="233"/>
    </location>
</feature>
<dbReference type="PROSITE" id="PS51795">
    <property type="entry name" value="ZF_FLZ"/>
    <property type="match status" value="1"/>
</dbReference>
<evidence type="ECO:0000256" key="5">
    <source>
        <dbReference type="SAM" id="MobiDB-lite"/>
    </source>
</evidence>
<evidence type="ECO:0000256" key="1">
    <source>
        <dbReference type="ARBA" id="ARBA00009374"/>
    </source>
</evidence>
<feature type="zinc finger region" description="FLZ-type" evidence="4">
    <location>
        <begin position="148"/>
        <end position="192"/>
    </location>
</feature>
<dbReference type="STRING" id="109376.A0A0D3D9R6"/>
<keyword evidence="3" id="KW-0862">Zinc</keyword>
<organism evidence="7 8">
    <name type="scientific">Brassica oleracea var. oleracea</name>
    <dbReference type="NCBI Taxonomy" id="109376"/>
    <lineage>
        <taxon>Eukaryota</taxon>
        <taxon>Viridiplantae</taxon>
        <taxon>Streptophyta</taxon>
        <taxon>Embryophyta</taxon>
        <taxon>Tracheophyta</taxon>
        <taxon>Spermatophyta</taxon>
        <taxon>Magnoliopsida</taxon>
        <taxon>eudicotyledons</taxon>
        <taxon>Gunneridae</taxon>
        <taxon>Pentapetalae</taxon>
        <taxon>rosids</taxon>
        <taxon>malvids</taxon>
        <taxon>Brassicales</taxon>
        <taxon>Brassicaceae</taxon>
        <taxon>Brassiceae</taxon>
        <taxon>Brassica</taxon>
    </lineage>
</organism>
<dbReference type="InterPro" id="IPR007650">
    <property type="entry name" value="Zf-FLZ_dom"/>
</dbReference>
<evidence type="ECO:0000256" key="2">
    <source>
        <dbReference type="ARBA" id="ARBA00022723"/>
    </source>
</evidence>
<keyword evidence="3" id="KW-0863">Zinc-finger</keyword>
<feature type="compositionally biased region" description="Basic and acidic residues" evidence="5">
    <location>
        <begin position="187"/>
        <end position="199"/>
    </location>
</feature>
<dbReference type="AlphaFoldDB" id="A0A0D3D9R6"/>
<keyword evidence="8" id="KW-1185">Reference proteome</keyword>
<comment type="similarity">
    <text evidence="1">Belongs to the FLZ family.</text>
</comment>
<evidence type="ECO:0000256" key="3">
    <source>
        <dbReference type="ARBA" id="ARBA00022771"/>
    </source>
</evidence>
<evidence type="ECO:0000313" key="8">
    <source>
        <dbReference type="Proteomes" id="UP000032141"/>
    </source>
</evidence>
<dbReference type="Pfam" id="PF04570">
    <property type="entry name" value="zf-FLZ"/>
    <property type="match status" value="1"/>
</dbReference>
<dbReference type="GO" id="GO:0008270">
    <property type="term" value="F:zinc ion binding"/>
    <property type="evidence" value="ECO:0007669"/>
    <property type="project" value="UniProtKB-KW"/>
</dbReference>
<accession>A0A0D3D9R6</accession>
<dbReference type="Proteomes" id="UP000032141">
    <property type="component" value="Chromosome C7"/>
</dbReference>
<feature type="domain" description="FLZ-type" evidence="6">
    <location>
        <begin position="148"/>
        <end position="192"/>
    </location>
</feature>
<sequence length="233" mass="26819">HLVSYFLSLKPLKNTQKNFSAIKPHALTLSSQTLHPQTKQNKTKPLSLSLMEVSARKPYFIEEEDDDDLDSSLSEMEAGFSGNSGNPRHGFVSRTFSYTSMNSISRHTNYYYNNYPQSCYYNQYSVSSPRSVVSGRFHDLRFDNQQPHFLDSCFLCKKPLGDNRDIYMYRGDTPFCSEECRQEQIERDEAKEKKKDLSHSVKSAMRRKEQRSSSSSPTRSRDYAFHNGTVAAA</sequence>
<dbReference type="HOGENOM" id="CLU_109662_0_0_1"/>
<dbReference type="InterPro" id="IPR044533">
    <property type="entry name" value="FLZ1/2/3"/>
</dbReference>
<dbReference type="OMA" id="LRFDNQQ"/>
<protein>
    <recommendedName>
        <fullName evidence="6">FLZ-type domain-containing protein</fullName>
    </recommendedName>
</protein>
<dbReference type="Gramene" id="Bo7g077250.1">
    <property type="protein sequence ID" value="Bo7g077250.1"/>
    <property type="gene ID" value="Bo7g077250"/>
</dbReference>
<evidence type="ECO:0000313" key="7">
    <source>
        <dbReference type="EnsemblPlants" id="Bo7g077250.1"/>
    </source>
</evidence>
<keyword evidence="2" id="KW-0479">Metal-binding</keyword>
<name>A0A0D3D9R6_BRAOL</name>
<reference evidence="7" key="2">
    <citation type="submission" date="2015-03" db="UniProtKB">
        <authorList>
            <consortium name="EnsemblPlants"/>
        </authorList>
    </citation>
    <scope>IDENTIFICATION</scope>
</reference>
<dbReference type="eggNOG" id="ENOG502RZD3">
    <property type="taxonomic scope" value="Eukaryota"/>
</dbReference>
<dbReference type="EnsemblPlants" id="Bo7g077250.1">
    <property type="protein sequence ID" value="Bo7g077250.1"/>
    <property type="gene ID" value="Bo7g077250"/>
</dbReference>
<proteinExistence type="inferred from homology"/>
<dbReference type="PANTHER" id="PTHR46057">
    <property type="entry name" value="FCS-LIKE ZINC FINGER 1-RELATED"/>
    <property type="match status" value="1"/>
</dbReference>
<evidence type="ECO:0000256" key="4">
    <source>
        <dbReference type="PROSITE-ProRule" id="PRU01131"/>
    </source>
</evidence>